<dbReference type="PANTHER" id="PTHR39299">
    <property type="entry name" value="TRANSMEMBRANE PROTEIN"/>
    <property type="match status" value="1"/>
</dbReference>
<feature type="transmembrane region" description="Helical" evidence="1">
    <location>
        <begin position="270"/>
        <end position="288"/>
    </location>
</feature>
<evidence type="ECO:0000259" key="2">
    <source>
        <dbReference type="Pfam" id="PF25044"/>
    </source>
</evidence>
<sequence length="386" mass="43624">MDHSFEYSHEYDDSFTIVSTSNLGAASGSGTQSTDPNACNQSIIVDNSEKTCKDFRLHEWIHLVISLLNNGAYLTLAGYLMYKYMSDSDHYIISTVIIVKFVFSNYFLFHGVFREQPFQIIMQIMTVFSMWTVDLIYTIFSLVHPPDRLSGNRMDPEMILFYARTTATGINLLTGAAVAWKYFSLEQAIFKTVGTDMNRVSIFRSLFFGFSLMVFDMEISLSSLLLFLRNGFSNILVHEVAILSAGSVFIIMWIYLGYTAVRTESHALTYTFYAVSVLQPVYILCLFIRNLKWSGSSEPALVVSSHVISVIALVAHFGVIAAIITVHHFYGRGFGNALVDGVHVSVKNSAEYEELRRILFHPINPVQSYYHPHSTSRAILVNAEVY</sequence>
<organism evidence="3 4">
    <name type="scientific">Orchesella dallaii</name>
    <dbReference type="NCBI Taxonomy" id="48710"/>
    <lineage>
        <taxon>Eukaryota</taxon>
        <taxon>Metazoa</taxon>
        <taxon>Ecdysozoa</taxon>
        <taxon>Arthropoda</taxon>
        <taxon>Hexapoda</taxon>
        <taxon>Collembola</taxon>
        <taxon>Entomobryomorpha</taxon>
        <taxon>Entomobryoidea</taxon>
        <taxon>Orchesellidae</taxon>
        <taxon>Orchesellinae</taxon>
        <taxon>Orchesella</taxon>
    </lineage>
</organism>
<protein>
    <recommendedName>
        <fullName evidence="2">DUF7789 domain-containing protein</fullName>
    </recommendedName>
</protein>
<evidence type="ECO:0000256" key="1">
    <source>
        <dbReference type="SAM" id="Phobius"/>
    </source>
</evidence>
<keyword evidence="4" id="KW-1185">Reference proteome</keyword>
<dbReference type="Proteomes" id="UP001642540">
    <property type="component" value="Unassembled WGS sequence"/>
</dbReference>
<keyword evidence="1" id="KW-0812">Transmembrane</keyword>
<feature type="transmembrane region" description="Helical" evidence="1">
    <location>
        <begin position="203"/>
        <end position="228"/>
    </location>
</feature>
<comment type="caution">
    <text evidence="3">The sequence shown here is derived from an EMBL/GenBank/DDBJ whole genome shotgun (WGS) entry which is preliminary data.</text>
</comment>
<dbReference type="PANTHER" id="PTHR39299:SF1">
    <property type="entry name" value="TRANSMEMBRANE PROTEIN"/>
    <property type="match status" value="1"/>
</dbReference>
<feature type="transmembrane region" description="Helical" evidence="1">
    <location>
        <begin position="91"/>
        <end position="108"/>
    </location>
</feature>
<feature type="domain" description="DUF7789" evidence="2">
    <location>
        <begin position="197"/>
        <end position="324"/>
    </location>
</feature>
<dbReference type="EMBL" id="CAXLJM020000027">
    <property type="protein sequence ID" value="CAL8096252.1"/>
    <property type="molecule type" value="Genomic_DNA"/>
</dbReference>
<gene>
    <name evidence="3" type="ORF">ODALV1_LOCUS9311</name>
</gene>
<proteinExistence type="predicted"/>
<feature type="transmembrane region" description="Helical" evidence="1">
    <location>
        <begin position="240"/>
        <end position="258"/>
    </location>
</feature>
<dbReference type="Pfam" id="PF25044">
    <property type="entry name" value="DUF7789"/>
    <property type="match status" value="1"/>
</dbReference>
<name>A0ABP1QBM3_9HEXA</name>
<keyword evidence="1" id="KW-1133">Transmembrane helix</keyword>
<feature type="transmembrane region" description="Helical" evidence="1">
    <location>
        <begin position="300"/>
        <end position="324"/>
    </location>
</feature>
<evidence type="ECO:0000313" key="4">
    <source>
        <dbReference type="Proteomes" id="UP001642540"/>
    </source>
</evidence>
<keyword evidence="1" id="KW-0472">Membrane</keyword>
<reference evidence="3 4" key="1">
    <citation type="submission" date="2024-08" db="EMBL/GenBank/DDBJ databases">
        <authorList>
            <person name="Cucini C."/>
            <person name="Frati F."/>
        </authorList>
    </citation>
    <scope>NUCLEOTIDE SEQUENCE [LARGE SCALE GENOMIC DNA]</scope>
</reference>
<evidence type="ECO:0000313" key="3">
    <source>
        <dbReference type="EMBL" id="CAL8096252.1"/>
    </source>
</evidence>
<dbReference type="InterPro" id="IPR056691">
    <property type="entry name" value="DUF7789"/>
</dbReference>
<feature type="transmembrane region" description="Helical" evidence="1">
    <location>
        <begin position="120"/>
        <end position="140"/>
    </location>
</feature>
<feature type="transmembrane region" description="Helical" evidence="1">
    <location>
        <begin position="60"/>
        <end position="82"/>
    </location>
</feature>
<accession>A0ABP1QBM3</accession>
<feature type="transmembrane region" description="Helical" evidence="1">
    <location>
        <begin position="161"/>
        <end position="183"/>
    </location>
</feature>